<gene>
    <name evidence="2" type="ORF">LGLO00237_LOCUS28371</name>
</gene>
<protein>
    <submittedName>
        <fullName evidence="2">Uncharacterized protein</fullName>
    </submittedName>
</protein>
<accession>A0A7S4DXI2</accession>
<dbReference type="AlphaFoldDB" id="A0A7S4DXI2"/>
<dbReference type="EMBL" id="HBIV01040078">
    <property type="protein sequence ID" value="CAE0676593.1"/>
    <property type="molecule type" value="Transcribed_RNA"/>
</dbReference>
<name>A0A7S4DXI2_9EUKA</name>
<feature type="region of interest" description="Disordered" evidence="1">
    <location>
        <begin position="1"/>
        <end position="33"/>
    </location>
</feature>
<evidence type="ECO:0000313" key="2">
    <source>
        <dbReference type="EMBL" id="CAE0676593.1"/>
    </source>
</evidence>
<organism evidence="2">
    <name type="scientific">Lotharella globosa</name>
    <dbReference type="NCBI Taxonomy" id="91324"/>
    <lineage>
        <taxon>Eukaryota</taxon>
        <taxon>Sar</taxon>
        <taxon>Rhizaria</taxon>
        <taxon>Cercozoa</taxon>
        <taxon>Chlorarachniophyceae</taxon>
        <taxon>Lotharella</taxon>
    </lineage>
</organism>
<sequence>MWAKIGHNKQRRRNHGYKPLGAVPSDLPQAPPQQDDINYGMYRTTNRQMMFPRVAGAKERKVDVAAGKEIRGYTQHARKRGARTEAPLPSRKALINRRLTHEDGILQRPDSFNKKVIPPGRLRMKQQQRQREKLPLITSYQKFCKKSEHKKISQTHRLTKAGKFRGGFAVQCRTDTCPWE</sequence>
<reference evidence="2" key="1">
    <citation type="submission" date="2021-01" db="EMBL/GenBank/DDBJ databases">
        <authorList>
            <person name="Corre E."/>
            <person name="Pelletier E."/>
            <person name="Niang G."/>
            <person name="Scheremetjew M."/>
            <person name="Finn R."/>
            <person name="Kale V."/>
            <person name="Holt S."/>
            <person name="Cochrane G."/>
            <person name="Meng A."/>
            <person name="Brown T."/>
            <person name="Cohen L."/>
        </authorList>
    </citation>
    <scope>NUCLEOTIDE SEQUENCE</scope>
    <source>
        <strain evidence="2">CCCM811</strain>
    </source>
</reference>
<proteinExistence type="predicted"/>
<evidence type="ECO:0000256" key="1">
    <source>
        <dbReference type="SAM" id="MobiDB-lite"/>
    </source>
</evidence>
<feature type="compositionally biased region" description="Basic residues" evidence="1">
    <location>
        <begin position="1"/>
        <end position="16"/>
    </location>
</feature>